<feature type="transmembrane region" description="Helical" evidence="8">
    <location>
        <begin position="450"/>
        <end position="470"/>
    </location>
</feature>
<feature type="region of interest" description="Disordered" evidence="7">
    <location>
        <begin position="1"/>
        <end position="35"/>
    </location>
</feature>
<dbReference type="PANTHER" id="PTHR23513:SF11">
    <property type="entry name" value="STAPHYLOFERRIN A TRANSPORTER"/>
    <property type="match status" value="1"/>
</dbReference>
<evidence type="ECO:0000313" key="11">
    <source>
        <dbReference type="Proteomes" id="UP001596496"/>
    </source>
</evidence>
<dbReference type="InterPro" id="IPR020846">
    <property type="entry name" value="MFS_dom"/>
</dbReference>
<dbReference type="InterPro" id="IPR036259">
    <property type="entry name" value="MFS_trans_sf"/>
</dbReference>
<feature type="transmembrane region" description="Helical" evidence="8">
    <location>
        <begin position="155"/>
        <end position="175"/>
    </location>
</feature>
<reference evidence="11" key="1">
    <citation type="journal article" date="2019" name="Int. J. Syst. Evol. Microbiol.">
        <title>The Global Catalogue of Microorganisms (GCM) 10K type strain sequencing project: providing services to taxonomists for standard genome sequencing and annotation.</title>
        <authorList>
            <consortium name="The Broad Institute Genomics Platform"/>
            <consortium name="The Broad Institute Genome Sequencing Center for Infectious Disease"/>
            <person name="Wu L."/>
            <person name="Ma J."/>
        </authorList>
    </citation>
    <scope>NUCLEOTIDE SEQUENCE [LARGE SCALE GENOMIC DNA]</scope>
    <source>
        <strain evidence="11">CECT 7649</strain>
    </source>
</reference>
<feature type="transmembrane region" description="Helical" evidence="8">
    <location>
        <begin position="387"/>
        <end position="409"/>
    </location>
</feature>
<protein>
    <submittedName>
        <fullName evidence="10">MFS transporter</fullName>
    </submittedName>
</protein>
<keyword evidence="3" id="KW-1003">Cell membrane</keyword>
<dbReference type="SUPFAM" id="SSF103473">
    <property type="entry name" value="MFS general substrate transporter"/>
    <property type="match status" value="1"/>
</dbReference>
<feature type="transmembrane region" description="Helical" evidence="8">
    <location>
        <begin position="219"/>
        <end position="244"/>
    </location>
</feature>
<feature type="transmembrane region" description="Helical" evidence="8">
    <location>
        <begin position="363"/>
        <end position="381"/>
    </location>
</feature>
<evidence type="ECO:0000256" key="7">
    <source>
        <dbReference type="SAM" id="MobiDB-lite"/>
    </source>
</evidence>
<name>A0ABW2P5P6_9ACTN</name>
<dbReference type="Proteomes" id="UP001596496">
    <property type="component" value="Unassembled WGS sequence"/>
</dbReference>
<evidence type="ECO:0000256" key="5">
    <source>
        <dbReference type="ARBA" id="ARBA00022989"/>
    </source>
</evidence>
<feature type="domain" description="Major facilitator superfamily (MFS) profile" evidence="9">
    <location>
        <begin position="249"/>
        <end position="494"/>
    </location>
</feature>
<evidence type="ECO:0000256" key="3">
    <source>
        <dbReference type="ARBA" id="ARBA00022475"/>
    </source>
</evidence>
<dbReference type="PANTHER" id="PTHR23513">
    <property type="entry name" value="INTEGRAL MEMBRANE EFFLUX PROTEIN-RELATED"/>
    <property type="match status" value="1"/>
</dbReference>
<keyword evidence="4 8" id="KW-0812">Transmembrane</keyword>
<feature type="transmembrane region" description="Helical" evidence="8">
    <location>
        <begin position="421"/>
        <end position="444"/>
    </location>
</feature>
<feature type="transmembrane region" description="Helical" evidence="8">
    <location>
        <begin position="299"/>
        <end position="323"/>
    </location>
</feature>
<keyword evidence="11" id="KW-1185">Reference proteome</keyword>
<dbReference type="EMBL" id="JBHTCG010000011">
    <property type="protein sequence ID" value="MFC7384312.1"/>
    <property type="molecule type" value="Genomic_DNA"/>
</dbReference>
<gene>
    <name evidence="10" type="ORF">ACFQSB_19030</name>
</gene>
<dbReference type="PROSITE" id="PS50850">
    <property type="entry name" value="MFS"/>
    <property type="match status" value="1"/>
</dbReference>
<keyword evidence="2" id="KW-0813">Transport</keyword>
<dbReference type="RefSeq" id="WP_380828039.1">
    <property type="nucleotide sequence ID" value="NZ_JBHTCG010000011.1"/>
</dbReference>
<proteinExistence type="predicted"/>
<evidence type="ECO:0000256" key="4">
    <source>
        <dbReference type="ARBA" id="ARBA00022692"/>
    </source>
</evidence>
<dbReference type="Gene3D" id="1.20.1250.20">
    <property type="entry name" value="MFS general substrate transporter like domains"/>
    <property type="match status" value="1"/>
</dbReference>
<dbReference type="CDD" id="cd06173">
    <property type="entry name" value="MFS_MefA_like"/>
    <property type="match status" value="1"/>
</dbReference>
<feature type="transmembrane region" description="Helical" evidence="8">
    <location>
        <begin position="117"/>
        <end position="143"/>
    </location>
</feature>
<evidence type="ECO:0000256" key="8">
    <source>
        <dbReference type="SAM" id="Phobius"/>
    </source>
</evidence>
<comment type="caution">
    <text evidence="10">The sequence shown here is derived from an EMBL/GenBank/DDBJ whole genome shotgun (WGS) entry which is preliminary data.</text>
</comment>
<comment type="subcellular location">
    <subcellularLocation>
        <location evidence="1">Cell membrane</location>
        <topology evidence="1">Multi-pass membrane protein</topology>
    </subcellularLocation>
</comment>
<dbReference type="InterPro" id="IPR010290">
    <property type="entry name" value="TM_effector"/>
</dbReference>
<keyword evidence="5 8" id="KW-1133">Transmembrane helix</keyword>
<feature type="transmembrane region" description="Helical" evidence="8">
    <location>
        <begin position="335"/>
        <end position="354"/>
    </location>
</feature>
<evidence type="ECO:0000256" key="1">
    <source>
        <dbReference type="ARBA" id="ARBA00004651"/>
    </source>
</evidence>
<evidence type="ECO:0000313" key="10">
    <source>
        <dbReference type="EMBL" id="MFC7384312.1"/>
    </source>
</evidence>
<evidence type="ECO:0000259" key="9">
    <source>
        <dbReference type="PROSITE" id="PS50850"/>
    </source>
</evidence>
<sequence length="494" mass="51764">MTEPKAADDGSADPLEPGTPAAAPDRLAAGSRAKAVRRSRAVRRWTAGRRAEAVRRSELAEVQAEETRGAETVQRTGGGMFRSLRNHNYRLFVSGSVVSNVGTWMQRTAQDWLVLELAHGSSAALGVTTALQFLPVVLFGLWGGMLADRYPKRPLLMVAQSLLGLLALTMGLLTITGHAQVWHVYVMAFMLGCVSCVEVPTRQSFVVEMVGRQDLSNAIALNSSTFNLARVVGPAIAGVLIYALGGTGPIFLVNAASFAAVITGLVMMRGSELRTPEPLARAKGQLREGLLHVWGRPELLMPILLVAFVAMFATSFSMSIALMSKQVFGQDASSFGVASSVFAVGALGGALLAARRARPSRRLLIGGAVCFGVAQIAAGLAPAYPVFLLLLMPAGMAMITTNTAANSSVQLAASPEMRGRVMGIYVLVFTGGAPIGAPLIGWVGELAGPRLGVVICGVMCLLGVGLAMLLTRFAEGRTRDAAVRGVVAAPGGAR</sequence>
<accession>A0ABW2P5P6</accession>
<evidence type="ECO:0000256" key="6">
    <source>
        <dbReference type="ARBA" id="ARBA00023136"/>
    </source>
</evidence>
<dbReference type="Pfam" id="PF05977">
    <property type="entry name" value="MFS_3"/>
    <property type="match status" value="1"/>
</dbReference>
<evidence type="ECO:0000256" key="2">
    <source>
        <dbReference type="ARBA" id="ARBA00022448"/>
    </source>
</evidence>
<keyword evidence="6 8" id="KW-0472">Membrane</keyword>
<organism evidence="10 11">
    <name type="scientific">Sphaerisporangium rhizosphaerae</name>
    <dbReference type="NCBI Taxonomy" id="2269375"/>
    <lineage>
        <taxon>Bacteria</taxon>
        <taxon>Bacillati</taxon>
        <taxon>Actinomycetota</taxon>
        <taxon>Actinomycetes</taxon>
        <taxon>Streptosporangiales</taxon>
        <taxon>Streptosporangiaceae</taxon>
        <taxon>Sphaerisporangium</taxon>
    </lineage>
</organism>
<feature type="transmembrane region" description="Helical" evidence="8">
    <location>
        <begin position="89"/>
        <end position="105"/>
    </location>
</feature>